<evidence type="ECO:0000313" key="2">
    <source>
        <dbReference type="EMBL" id="ADW24386.1"/>
    </source>
</evidence>
<evidence type="ECO:0000313" key="4">
    <source>
        <dbReference type="Proteomes" id="UP000134313"/>
    </source>
</evidence>
<dbReference type="KEGG" id="vg:10192236"/>
<feature type="compositionally biased region" description="Polar residues" evidence="1">
    <location>
        <begin position="180"/>
        <end position="197"/>
    </location>
</feature>
<feature type="compositionally biased region" description="Polar residues" evidence="1">
    <location>
        <begin position="124"/>
        <end position="140"/>
    </location>
</feature>
<evidence type="ECO:0000313" key="3">
    <source>
        <dbReference type="EMBL" id="ADW24468.1"/>
    </source>
</evidence>
<organism evidence="2 4">
    <name type="scientific">Cricetid gammaherpesvirus 2</name>
    <dbReference type="NCBI Taxonomy" id="1605972"/>
    <lineage>
        <taxon>Viruses</taxon>
        <taxon>Duplodnaviria</taxon>
        <taxon>Heunggongvirae</taxon>
        <taxon>Peploviricota</taxon>
        <taxon>Herviviricetes</taxon>
        <taxon>Herpesvirales</taxon>
        <taxon>Orthoherpesviridae</taxon>
        <taxon>Gammaherpesvirinae</taxon>
        <taxon>Rhadinovirus</taxon>
        <taxon>Rhadinovirus cricetidgamma2</taxon>
    </lineage>
</organism>
<dbReference type="Proteomes" id="UP000164320">
    <property type="component" value="Genome"/>
</dbReference>
<dbReference type="GeneID" id="10192236"/>
<dbReference type="RefSeq" id="YP_004207881.1">
    <property type="nucleotide sequence ID" value="NC_015049.1"/>
</dbReference>
<feature type="compositionally biased region" description="Basic and acidic residues" evidence="1">
    <location>
        <begin position="19"/>
        <end position="36"/>
    </location>
</feature>
<accession>E9M5M8</accession>
<proteinExistence type="predicted"/>
<evidence type="ECO:0008006" key="6">
    <source>
        <dbReference type="Google" id="ProtNLM"/>
    </source>
</evidence>
<dbReference type="EMBL" id="HQ698924">
    <property type="protein sequence ID" value="ADW24468.1"/>
    <property type="molecule type" value="Genomic_DNA"/>
</dbReference>
<name>E9M5M8_9GAMA</name>
<dbReference type="OrthoDB" id="41238at10239"/>
<evidence type="ECO:0000256" key="1">
    <source>
        <dbReference type="SAM" id="MobiDB-lite"/>
    </source>
</evidence>
<evidence type="ECO:0000313" key="5">
    <source>
        <dbReference type="Proteomes" id="UP000164320"/>
    </source>
</evidence>
<gene>
    <name evidence="3" type="ORF">RHVP-L.45</name>
    <name evidence="2" type="ORF">RHVP.45</name>
</gene>
<sequence length="225" mass="24729">MDEFQKPMRMLPIKGAPWRRPERHFTFDVFRPRMDSDSSSGDDDVFEPAVPLCTPLTPSHPKQSFDGYEDEDDSGSDSGAHEETQQTEHTALEEASDSDRDDESEQGEESLGVTSADEEVCSESGLSESDTPTSGDSTPEVSPAMIKTLHRPPETDSEEEDEGTPNPLPAVSGLGKRKPTSSTTIEQSSAKKTTGSRTCCEDKSHIMNHPPPTQGNDNFNWPWID</sequence>
<feature type="compositionally biased region" description="Acidic residues" evidence="1">
    <location>
        <begin position="94"/>
        <end position="108"/>
    </location>
</feature>
<feature type="region of interest" description="Disordered" evidence="1">
    <location>
        <begin position="1"/>
        <end position="225"/>
    </location>
</feature>
<keyword evidence="4" id="KW-1185">Reference proteome</keyword>
<dbReference type="Proteomes" id="UP000134313">
    <property type="component" value="Segment"/>
</dbReference>
<feature type="compositionally biased region" description="Basic and acidic residues" evidence="1">
    <location>
        <begin position="79"/>
        <end position="92"/>
    </location>
</feature>
<dbReference type="EMBL" id="HQ221963">
    <property type="protein sequence ID" value="ADW24386.1"/>
    <property type="molecule type" value="Genomic_DNA"/>
</dbReference>
<reference evidence="4 5" key="1">
    <citation type="journal article" date="2011" name="J. Virol.">
        <title>Identification and sequencing of a novel rodent gammaherpesvirus that establishes acute and latent infection in laboratory mice.</title>
        <authorList>
            <person name="Loh J."/>
            <person name="Zhao G."/>
            <person name="Nelson C.A."/>
            <person name="Coder P."/>
            <person name="Droit L."/>
            <person name="Handley S.A."/>
            <person name="Johnson L.S."/>
            <person name="Vachharajani P."/>
            <person name="Guzman H."/>
            <person name="Tesh R.B."/>
            <person name="Wang D."/>
            <person name="Fremont D.H."/>
            <person name="Virgin H.W."/>
        </authorList>
    </citation>
    <scope>NUCLEOTIDE SEQUENCE [LARGE SCALE GENOMIC DNA]</scope>
</reference>
<protein>
    <recommendedName>
        <fullName evidence="6">Tegument protein G45</fullName>
    </recommendedName>
</protein>